<proteinExistence type="predicted"/>
<keyword evidence="2" id="KW-1185">Reference proteome</keyword>
<evidence type="ECO:0000313" key="2">
    <source>
        <dbReference type="Proteomes" id="UP001470230"/>
    </source>
</evidence>
<accession>A0ABR2HVX2</accession>
<name>A0ABR2HVX2_9EUKA</name>
<sequence>MKSESTKLYDFILKWKPENGKNHKIDFDCLLEDVPDPDKTHYYLNLDNINVNPIAIAKRNNFVPRLYSLQIEKKRYSNEYYFLSDRVFIKILFKDPSEQLENNFQLDYISINTFYLDEIPLQTAIDKARQIYFKDNTPNLIPFHQSDTLVPFLLNNDSLLIYSSGSIKSSDVNESNESFVNLSLFEFKQYDIKINITIGRDVFEQIVFNNVFSKNSSNLLQFTYRQEGDKEIINESIMNHIFKQIIPDPLSSDRFFFIAYKKLYLALIVGDGQERNLEIFQYFSDTPILKCAISETSIVYCRTNQEGKFIFEAVKRTDDVFATNIIRMKEIIYPSLPYSFFIFNEAVYINSDDLLPCIWNLHGNKVKQAPQNSSFHPISNYYLVTISNNINNNANSNDDEINEGILTVENNMMEDIVDKAQYFDDYFMLGNSTDFVFFRQNDINIVNSAPKEKEANKTLFSIKECKNSINAALDDDNKLINPIKSILDQTNAIYDKIQKITEKLNHQFNL</sequence>
<reference evidence="1 2" key="1">
    <citation type="submission" date="2024-04" db="EMBL/GenBank/DDBJ databases">
        <title>Tritrichomonas musculus Genome.</title>
        <authorList>
            <person name="Alves-Ferreira E."/>
            <person name="Grigg M."/>
            <person name="Lorenzi H."/>
            <person name="Galac M."/>
        </authorList>
    </citation>
    <scope>NUCLEOTIDE SEQUENCE [LARGE SCALE GENOMIC DNA]</scope>
    <source>
        <strain evidence="1 2">EAF2021</strain>
    </source>
</reference>
<gene>
    <name evidence="1" type="ORF">M9Y10_017919</name>
</gene>
<dbReference type="Proteomes" id="UP001470230">
    <property type="component" value="Unassembled WGS sequence"/>
</dbReference>
<comment type="caution">
    <text evidence="1">The sequence shown here is derived from an EMBL/GenBank/DDBJ whole genome shotgun (WGS) entry which is preliminary data.</text>
</comment>
<evidence type="ECO:0000313" key="1">
    <source>
        <dbReference type="EMBL" id="KAK8852925.1"/>
    </source>
</evidence>
<organism evidence="1 2">
    <name type="scientific">Tritrichomonas musculus</name>
    <dbReference type="NCBI Taxonomy" id="1915356"/>
    <lineage>
        <taxon>Eukaryota</taxon>
        <taxon>Metamonada</taxon>
        <taxon>Parabasalia</taxon>
        <taxon>Tritrichomonadida</taxon>
        <taxon>Tritrichomonadidae</taxon>
        <taxon>Tritrichomonas</taxon>
    </lineage>
</organism>
<protein>
    <submittedName>
        <fullName evidence="1">Uncharacterized protein</fullName>
    </submittedName>
</protein>
<dbReference type="EMBL" id="JAPFFF010000023">
    <property type="protein sequence ID" value="KAK8852925.1"/>
    <property type="molecule type" value="Genomic_DNA"/>
</dbReference>